<proteinExistence type="predicted"/>
<keyword evidence="1" id="KW-0812">Transmembrane</keyword>
<feature type="transmembrane region" description="Helical" evidence="1">
    <location>
        <begin position="6"/>
        <end position="24"/>
    </location>
</feature>
<evidence type="ECO:0000256" key="1">
    <source>
        <dbReference type="SAM" id="Phobius"/>
    </source>
</evidence>
<dbReference type="EMBL" id="KY630187">
    <property type="protein sequence ID" value="AQW89050.1"/>
    <property type="molecule type" value="Genomic_DNA"/>
</dbReference>
<evidence type="ECO:0000313" key="3">
    <source>
        <dbReference type="Proteomes" id="UP000221837"/>
    </source>
</evidence>
<keyword evidence="1" id="KW-1133">Transmembrane helix</keyword>
<dbReference type="Proteomes" id="UP000221837">
    <property type="component" value="Genome"/>
</dbReference>
<accession>A0A1S6UBE1</accession>
<name>A0A1S6UBE1_9CAUD</name>
<evidence type="ECO:0000313" key="2">
    <source>
        <dbReference type="EMBL" id="AQW89050.1"/>
    </source>
</evidence>
<keyword evidence="1" id="KW-0472">Membrane</keyword>
<gene>
    <name evidence="2" type="ORF">BF_0525</name>
</gene>
<feature type="transmembrane region" description="Helical" evidence="1">
    <location>
        <begin position="45"/>
        <end position="65"/>
    </location>
</feature>
<dbReference type="OrthoDB" id="38286at10239"/>
<protein>
    <submittedName>
        <fullName evidence="2">Uncharacterized protein</fullName>
    </submittedName>
</protein>
<feature type="transmembrane region" description="Helical" evidence="1">
    <location>
        <begin position="71"/>
        <end position="96"/>
    </location>
</feature>
<sequence length="109" mass="12574">MTLFGFVVGTTLINTLFLFDVYVTKYSQRMSLWGSTMAVVLQQSGLFKLVPIITLLNLWVIGMLFSGGVTFVQFIVSIAFWCWFMLLYVSSTFMYYKWGIDKIPNPNKK</sequence>
<reference evidence="2" key="1">
    <citation type="submission" date="2017-02" db="EMBL/GenBank/DDBJ databases">
        <title>Genome sequence of Serratia marcescens phage BF.</title>
        <authorList>
            <person name="Casey E."/>
            <person name="Fitzgerald B."/>
            <person name="Mahony J."/>
            <person name="Lugli G."/>
            <person name="Ventura M."/>
            <person name="van Sinderen D."/>
        </authorList>
    </citation>
    <scope>NUCLEOTIDE SEQUENCE [LARGE SCALE GENOMIC DNA]</scope>
</reference>
<organism evidence="2 3">
    <name type="scientific">Serratia phage BF</name>
    <dbReference type="NCBI Taxonomy" id="1962671"/>
    <lineage>
        <taxon>Viruses</taxon>
        <taxon>Duplodnaviria</taxon>
        <taxon>Heunggongvirae</taxon>
        <taxon>Uroviricota</taxon>
        <taxon>Caudoviricetes</taxon>
        <taxon>Eneladusvirus</taxon>
        <taxon>Eneladusvirus BF</taxon>
    </lineage>
</organism>
<keyword evidence="3" id="KW-1185">Reference proteome</keyword>